<comment type="caution">
    <text evidence="2">The sequence shown here is derived from an EMBL/GenBank/DDBJ whole genome shotgun (WGS) entry which is preliminary data.</text>
</comment>
<protein>
    <submittedName>
        <fullName evidence="2">Uncharacterized protein</fullName>
    </submittedName>
</protein>
<sequence length="86" mass="9723">YVCVGYWMLIVISVVCAAVAELLDNAVDEVCLAPFTYWILRNMPLRSTYSQFCCLVYQIHNGATFVKVDKINNLKDNSPVLLFQGT</sequence>
<evidence type="ECO:0000313" key="2">
    <source>
        <dbReference type="EMBL" id="RRT65351.1"/>
    </source>
</evidence>
<dbReference type="EMBL" id="AMZH03005841">
    <property type="protein sequence ID" value="RRT65351.1"/>
    <property type="molecule type" value="Genomic_DNA"/>
</dbReference>
<dbReference type="Proteomes" id="UP000287651">
    <property type="component" value="Unassembled WGS sequence"/>
</dbReference>
<accession>A0A426ZN50</accession>
<proteinExistence type="predicted"/>
<keyword evidence="1" id="KW-0812">Transmembrane</keyword>
<evidence type="ECO:0000313" key="3">
    <source>
        <dbReference type="Proteomes" id="UP000287651"/>
    </source>
</evidence>
<name>A0A426ZN50_ENSVE</name>
<evidence type="ECO:0000256" key="1">
    <source>
        <dbReference type="SAM" id="Phobius"/>
    </source>
</evidence>
<feature type="non-terminal residue" evidence="2">
    <location>
        <position position="1"/>
    </location>
</feature>
<dbReference type="AlphaFoldDB" id="A0A426ZN50"/>
<keyword evidence="1" id="KW-0472">Membrane</keyword>
<organism evidence="2 3">
    <name type="scientific">Ensete ventricosum</name>
    <name type="common">Abyssinian banana</name>
    <name type="synonym">Musa ensete</name>
    <dbReference type="NCBI Taxonomy" id="4639"/>
    <lineage>
        <taxon>Eukaryota</taxon>
        <taxon>Viridiplantae</taxon>
        <taxon>Streptophyta</taxon>
        <taxon>Embryophyta</taxon>
        <taxon>Tracheophyta</taxon>
        <taxon>Spermatophyta</taxon>
        <taxon>Magnoliopsida</taxon>
        <taxon>Liliopsida</taxon>
        <taxon>Zingiberales</taxon>
        <taxon>Musaceae</taxon>
        <taxon>Ensete</taxon>
    </lineage>
</organism>
<keyword evidence="1" id="KW-1133">Transmembrane helix</keyword>
<reference evidence="2 3" key="1">
    <citation type="journal article" date="2014" name="Agronomy (Basel)">
        <title>A Draft Genome Sequence for Ensete ventricosum, the Drought-Tolerant Tree Against Hunger.</title>
        <authorList>
            <person name="Harrison J."/>
            <person name="Moore K.A."/>
            <person name="Paszkiewicz K."/>
            <person name="Jones T."/>
            <person name="Grant M."/>
            <person name="Ambacheew D."/>
            <person name="Muzemil S."/>
            <person name="Studholme D.J."/>
        </authorList>
    </citation>
    <scope>NUCLEOTIDE SEQUENCE [LARGE SCALE GENOMIC DNA]</scope>
</reference>
<gene>
    <name evidence="2" type="ORF">B296_00025059</name>
</gene>
<feature type="transmembrane region" description="Helical" evidence="1">
    <location>
        <begin position="6"/>
        <end position="23"/>
    </location>
</feature>